<dbReference type="Gene3D" id="2.40.50.140">
    <property type="entry name" value="Nucleic acid-binding proteins"/>
    <property type="match status" value="1"/>
</dbReference>
<dbReference type="FunFam" id="3.40.50.150:FF:000009">
    <property type="entry name" value="23S rRNA (Uracil(1939)-C(5))-methyltransferase RlmD"/>
    <property type="match status" value="1"/>
</dbReference>
<dbReference type="NCBIfam" id="TIGR00479">
    <property type="entry name" value="rumA"/>
    <property type="match status" value="1"/>
</dbReference>
<feature type="binding site" evidence="4">
    <location>
        <position position="332"/>
    </location>
    <ligand>
        <name>S-adenosyl-L-methionine</name>
        <dbReference type="ChEBI" id="CHEBI:59789"/>
    </ligand>
</feature>
<dbReference type="EMBL" id="DRTD01000675">
    <property type="protein sequence ID" value="HHE55916.1"/>
    <property type="molecule type" value="Genomic_DNA"/>
</dbReference>
<protein>
    <submittedName>
        <fullName evidence="7">23S rRNA (Uracil(1939)-C(5))-methyltransferase RlmD</fullName>
        <ecNumber evidence="7">2.1.1.190</ecNumber>
    </submittedName>
</protein>
<evidence type="ECO:0000256" key="3">
    <source>
        <dbReference type="ARBA" id="ARBA00022691"/>
    </source>
</evidence>
<dbReference type="PROSITE" id="PS01230">
    <property type="entry name" value="TRMA_1"/>
    <property type="match status" value="1"/>
</dbReference>
<comment type="caution">
    <text evidence="7">The sequence shown here is derived from an EMBL/GenBank/DDBJ whole genome shotgun (WGS) entry which is preliminary data.</text>
</comment>
<evidence type="ECO:0000256" key="4">
    <source>
        <dbReference type="PROSITE-ProRule" id="PRU01024"/>
    </source>
</evidence>
<evidence type="ECO:0000259" key="6">
    <source>
        <dbReference type="PROSITE" id="PS50926"/>
    </source>
</evidence>
<keyword evidence="1 4" id="KW-0489">Methyltransferase</keyword>
<dbReference type="PANTHER" id="PTHR11061">
    <property type="entry name" value="RNA M5U METHYLTRANSFERASE"/>
    <property type="match status" value="1"/>
</dbReference>
<dbReference type="Gene3D" id="3.40.50.150">
    <property type="entry name" value="Vaccinia Virus protein VP39"/>
    <property type="match status" value="1"/>
</dbReference>
<dbReference type="GO" id="GO:0070041">
    <property type="term" value="F:rRNA (uridine-C5-)-methyltransferase activity"/>
    <property type="evidence" value="ECO:0007669"/>
    <property type="project" value="UniProtKB-ARBA"/>
</dbReference>
<dbReference type="FunFam" id="2.40.50.1070:FF:000003">
    <property type="entry name" value="23S rRNA (Uracil-5-)-methyltransferase RumA"/>
    <property type="match status" value="1"/>
</dbReference>
<keyword evidence="2 4" id="KW-0808">Transferase</keyword>
<keyword evidence="3 4" id="KW-0949">S-adenosyl-L-methionine</keyword>
<feature type="active site" description="Nucleophile" evidence="4">
    <location>
        <position position="425"/>
    </location>
</feature>
<dbReference type="PROSITE" id="PS51687">
    <property type="entry name" value="SAM_MT_RNA_M5U"/>
    <property type="match status" value="1"/>
</dbReference>
<feature type="binding site" evidence="4">
    <location>
        <position position="353"/>
    </location>
    <ligand>
        <name>S-adenosyl-L-methionine</name>
        <dbReference type="ChEBI" id="CHEBI:59789"/>
    </ligand>
</feature>
<dbReference type="PROSITE" id="PS01231">
    <property type="entry name" value="TRMA_2"/>
    <property type="match status" value="1"/>
</dbReference>
<evidence type="ECO:0000256" key="1">
    <source>
        <dbReference type="ARBA" id="ARBA00022603"/>
    </source>
</evidence>
<reference evidence="7" key="1">
    <citation type="journal article" date="2020" name="mSystems">
        <title>Genome- and Community-Level Interaction Insights into Carbon Utilization and Element Cycling Functions of Hydrothermarchaeota in Hydrothermal Sediment.</title>
        <authorList>
            <person name="Zhou Z."/>
            <person name="Liu Y."/>
            <person name="Xu W."/>
            <person name="Pan J."/>
            <person name="Luo Z.H."/>
            <person name="Li M."/>
        </authorList>
    </citation>
    <scope>NUCLEOTIDE SEQUENCE [LARGE SCALE GENOMIC DNA]</scope>
    <source>
        <strain evidence="7">HyVt-76</strain>
    </source>
</reference>
<sequence length="468" mass="53689">MSEKKYPVKKGKEYELTIERLAFGGQGVSRMDNYVIFVKRALPGDRVKVKIIKRKKDFAEAYVTELLKPSKYRVEPSCKYFDWCGGCTWQNMGYENQIYFKRQIVAESLERIGGFEKVTVLPVIPSDTFFAYRNKMEFSFSDRRWLLPEELNQPHIHRDFALGLHVPGTFDKILHVEKCLLQSETANQVLNFISDYAQNNHLSPYGIRSHQGFLRFLVIRESAFNHELMVNLVTASDEPERLKDLAKKLAAKFPHVVSIVNNVNSRLAQIAQGEKENLLYGRPYITDKIGPFLFNISANSFFQTNTKQAEKLYQKAIEFAELDQNAVVWDLYSGTGSISIFLAQKAKKVIGFEAVASAVKDAWQNAREHKVNNVEFVEGDLLQTMAKVSKRPEVIVTDPPRSGMHEKVVRLIKKIGPHTLVYVSCNPTTLARDLKILADKYRIEKVQPVDMFPQTYHIETVVQLKKKS</sequence>
<organism evidence="7">
    <name type="scientific">Caldithrix abyssi</name>
    <dbReference type="NCBI Taxonomy" id="187145"/>
    <lineage>
        <taxon>Bacteria</taxon>
        <taxon>Pseudomonadati</taxon>
        <taxon>Calditrichota</taxon>
        <taxon>Calditrichia</taxon>
        <taxon>Calditrichales</taxon>
        <taxon>Calditrichaceae</taxon>
        <taxon>Caldithrix</taxon>
    </lineage>
</organism>
<dbReference type="SUPFAM" id="SSF50249">
    <property type="entry name" value="Nucleic acid-binding proteins"/>
    <property type="match status" value="1"/>
</dbReference>
<dbReference type="EC" id="2.1.1.190" evidence="7"/>
<dbReference type="Gene3D" id="2.40.50.1070">
    <property type="match status" value="1"/>
</dbReference>
<dbReference type="InterPro" id="IPR030390">
    <property type="entry name" value="MeTrfase_TrmA_AS"/>
</dbReference>
<comment type="similarity">
    <text evidence="4">Belongs to the class I-like SAM-binding methyltransferase superfamily. RNA M5U methyltransferase family.</text>
</comment>
<dbReference type="InterPro" id="IPR030391">
    <property type="entry name" value="MeTrfase_TrmA_CS"/>
</dbReference>
<dbReference type="CDD" id="cd02440">
    <property type="entry name" value="AdoMet_MTases"/>
    <property type="match status" value="1"/>
</dbReference>
<dbReference type="PROSITE" id="PS50926">
    <property type="entry name" value="TRAM"/>
    <property type="match status" value="1"/>
</dbReference>
<name>A0A7V5LJV9_CALAY</name>
<dbReference type="InterPro" id="IPR012340">
    <property type="entry name" value="NA-bd_OB-fold"/>
</dbReference>
<dbReference type="SUPFAM" id="SSF53335">
    <property type="entry name" value="S-adenosyl-L-methionine-dependent methyltransferases"/>
    <property type="match status" value="1"/>
</dbReference>
<dbReference type="Proteomes" id="UP000886111">
    <property type="component" value="Unassembled WGS sequence"/>
</dbReference>
<dbReference type="PANTHER" id="PTHR11061:SF30">
    <property type="entry name" value="TRNA (URACIL(54)-C(5))-METHYLTRANSFERASE"/>
    <property type="match status" value="1"/>
</dbReference>
<gene>
    <name evidence="7" type="primary">rlmD</name>
    <name evidence="7" type="ORF">ENL21_09050</name>
</gene>
<dbReference type="Pfam" id="PF01938">
    <property type="entry name" value="TRAM"/>
    <property type="match status" value="1"/>
</dbReference>
<feature type="domain" description="TRAM" evidence="6">
    <location>
        <begin position="7"/>
        <end position="65"/>
    </location>
</feature>
<dbReference type="InterPro" id="IPR029063">
    <property type="entry name" value="SAM-dependent_MTases_sf"/>
</dbReference>
<evidence type="ECO:0000256" key="2">
    <source>
        <dbReference type="ARBA" id="ARBA00022679"/>
    </source>
</evidence>
<feature type="active site" evidence="5">
    <location>
        <position position="425"/>
    </location>
</feature>
<dbReference type="InterPro" id="IPR010280">
    <property type="entry name" value="U5_MeTrfase_fam"/>
</dbReference>
<accession>A0A7V5LJV9</accession>
<feature type="binding site" evidence="4">
    <location>
        <position position="398"/>
    </location>
    <ligand>
        <name>S-adenosyl-L-methionine</name>
        <dbReference type="ChEBI" id="CHEBI:59789"/>
    </ligand>
</feature>
<proteinExistence type="inferred from homology"/>
<dbReference type="AlphaFoldDB" id="A0A7V5LJV9"/>
<dbReference type="Pfam" id="PF05958">
    <property type="entry name" value="tRNA_U5-meth_tr"/>
    <property type="match status" value="1"/>
</dbReference>
<evidence type="ECO:0000256" key="5">
    <source>
        <dbReference type="PROSITE-ProRule" id="PRU10015"/>
    </source>
</evidence>
<evidence type="ECO:0000313" key="7">
    <source>
        <dbReference type="EMBL" id="HHE55916.1"/>
    </source>
</evidence>
<dbReference type="FunFam" id="2.40.50.140:FF:000097">
    <property type="entry name" value="23S rRNA (uracil(1939)-C(5))-methyltransferase RlmD"/>
    <property type="match status" value="1"/>
</dbReference>
<feature type="binding site" evidence="4">
    <location>
        <position position="303"/>
    </location>
    <ligand>
        <name>S-adenosyl-L-methionine</name>
        <dbReference type="ChEBI" id="CHEBI:59789"/>
    </ligand>
</feature>
<dbReference type="InterPro" id="IPR002792">
    <property type="entry name" value="TRAM_dom"/>
</dbReference>